<feature type="compositionally biased region" description="Low complexity" evidence="5">
    <location>
        <begin position="177"/>
        <end position="191"/>
    </location>
</feature>
<feature type="region of interest" description="Disordered" evidence="5">
    <location>
        <begin position="247"/>
        <end position="267"/>
    </location>
</feature>
<feature type="region of interest" description="Disordered" evidence="5">
    <location>
        <begin position="176"/>
        <end position="208"/>
    </location>
</feature>
<dbReference type="InterPro" id="IPR019412">
    <property type="entry name" value="IML2/TPR_39"/>
</dbReference>
<dbReference type="PANTHER" id="PTHR31859:SF1">
    <property type="entry name" value="TETRATRICOPEPTIDE REPEAT PROTEIN 39C"/>
    <property type="match status" value="1"/>
</dbReference>
<evidence type="ECO:0000256" key="3">
    <source>
        <dbReference type="ARBA" id="ARBA00019539"/>
    </source>
</evidence>
<comment type="function">
    <text evidence="4">Inclusion body (IB) resident protein that interacts strongly with lipid droplet (LD) proteins. Involved in LD-mediated IB clearing after protein folding stress, probably by enabling access to the IBs of an LD-stored soluble sterol derivative that acts as a chaperone in inclusion clearing.</text>
</comment>
<proteinExistence type="predicted"/>
<evidence type="ECO:0000256" key="1">
    <source>
        <dbReference type="ARBA" id="ARBA00011408"/>
    </source>
</evidence>
<reference evidence="6" key="1">
    <citation type="submission" date="2021-12" db="EMBL/GenBank/DDBJ databases">
        <authorList>
            <person name="Zaccaron A."/>
            <person name="Stergiopoulos I."/>
        </authorList>
    </citation>
    <scope>NUCLEOTIDE SEQUENCE</scope>
    <source>
        <strain evidence="6">Race5_Kim</strain>
    </source>
</reference>
<dbReference type="GO" id="GO:0005829">
    <property type="term" value="C:cytosol"/>
    <property type="evidence" value="ECO:0007669"/>
    <property type="project" value="TreeGrafter"/>
</dbReference>
<dbReference type="EMBL" id="CP090163">
    <property type="protein sequence ID" value="UJO11189.1"/>
    <property type="molecule type" value="Genomic_DNA"/>
</dbReference>
<reference evidence="6" key="2">
    <citation type="journal article" date="2022" name="Microb. Genom.">
        <title>A chromosome-scale genome assembly of the tomato pathogen Cladosporium fulvum reveals a compartmentalized genome architecture and the presence of a dispensable chromosome.</title>
        <authorList>
            <person name="Zaccaron A.Z."/>
            <person name="Chen L.H."/>
            <person name="Samaras A."/>
            <person name="Stergiopoulos I."/>
        </authorList>
    </citation>
    <scope>NUCLEOTIDE SEQUENCE</scope>
    <source>
        <strain evidence="6">Race5_Kim</strain>
    </source>
</reference>
<feature type="compositionally biased region" description="Polar residues" evidence="5">
    <location>
        <begin position="13"/>
        <end position="23"/>
    </location>
</feature>
<dbReference type="GO" id="GO:0005741">
    <property type="term" value="C:mitochondrial outer membrane"/>
    <property type="evidence" value="ECO:0007669"/>
    <property type="project" value="TreeGrafter"/>
</dbReference>
<accession>A0A9Q8P2W4</accession>
<evidence type="ECO:0000256" key="4">
    <source>
        <dbReference type="ARBA" id="ARBA00043897"/>
    </source>
</evidence>
<protein>
    <recommendedName>
        <fullName evidence="2">Inclusion body clearance protein IML2</fullName>
    </recommendedName>
    <alternativeName>
        <fullName evidence="3">Inclusion body clearance protein iml2</fullName>
    </alternativeName>
</protein>
<dbReference type="Proteomes" id="UP000756132">
    <property type="component" value="Chromosome 1"/>
</dbReference>
<comment type="subunit">
    <text evidence="1">Interacts with lipid droplet proteins.</text>
</comment>
<evidence type="ECO:0000256" key="2">
    <source>
        <dbReference type="ARBA" id="ARBA00018424"/>
    </source>
</evidence>
<gene>
    <name evidence="6" type="ORF">CLAFUR5_00378</name>
</gene>
<evidence type="ECO:0000313" key="7">
    <source>
        <dbReference type="Proteomes" id="UP000756132"/>
    </source>
</evidence>
<keyword evidence="7" id="KW-1185">Reference proteome</keyword>
<organism evidence="6 7">
    <name type="scientific">Passalora fulva</name>
    <name type="common">Tomato leaf mold</name>
    <name type="synonym">Cladosporium fulvum</name>
    <dbReference type="NCBI Taxonomy" id="5499"/>
    <lineage>
        <taxon>Eukaryota</taxon>
        <taxon>Fungi</taxon>
        <taxon>Dikarya</taxon>
        <taxon>Ascomycota</taxon>
        <taxon>Pezizomycotina</taxon>
        <taxon>Dothideomycetes</taxon>
        <taxon>Dothideomycetidae</taxon>
        <taxon>Mycosphaerellales</taxon>
        <taxon>Mycosphaerellaceae</taxon>
        <taxon>Fulvia</taxon>
    </lineage>
</organism>
<feature type="region of interest" description="Disordered" evidence="5">
    <location>
        <begin position="87"/>
        <end position="111"/>
    </location>
</feature>
<dbReference type="GeneID" id="71980256"/>
<dbReference type="GO" id="GO:0005634">
    <property type="term" value="C:nucleus"/>
    <property type="evidence" value="ECO:0007669"/>
    <property type="project" value="TreeGrafter"/>
</dbReference>
<name>A0A9Q8P2W4_PASFU</name>
<dbReference type="Pfam" id="PF10300">
    <property type="entry name" value="Iml2-TPR_39"/>
    <property type="match status" value="1"/>
</dbReference>
<feature type="region of interest" description="Disordered" evidence="5">
    <location>
        <begin position="1"/>
        <end position="24"/>
    </location>
</feature>
<dbReference type="AlphaFoldDB" id="A0A9Q8P2W4"/>
<dbReference type="RefSeq" id="XP_047755555.1">
    <property type="nucleotide sequence ID" value="XM_047899526.1"/>
</dbReference>
<feature type="compositionally biased region" description="Basic and acidic residues" evidence="5">
    <location>
        <begin position="97"/>
        <end position="106"/>
    </location>
</feature>
<dbReference type="KEGG" id="ffu:CLAFUR5_00378"/>
<evidence type="ECO:0000313" key="6">
    <source>
        <dbReference type="EMBL" id="UJO11189.1"/>
    </source>
</evidence>
<evidence type="ECO:0000256" key="5">
    <source>
        <dbReference type="SAM" id="MobiDB-lite"/>
    </source>
</evidence>
<sequence>MAMKRVGGWLNPSKGSLASSKSRTAIDEPHALQEAMRSASLILNDETERAESELAQGTSPFHKLGRATTIFLRATLGFEKEIMEQASSRLADAEESASEHQRRAIRDPSTAHQSKIYPVGAEYALCHAETQLMTAVVGVLNESLTESLRGFYKLRKAFSTLQELVEAENRYLEKHISSSQSSLASSTATSSGVMTPAEDGSDDEDLDFQDAQEGVNGHAQPMPTDYQGHLNLPKVADLKLEDKSKVIPSIEQAPSRAPTTESSDPTRLAKTAHDELDFTSVSRDEIDIFIHSGSALCFGLLQLLLSMVPPAFSKLLSIFSFRGDRENGLRLLWKATAFKDNINGGMAGLITLGFHNAAIALCDIHSREAYPEARIRALLSDMRSLYPKSFMWILEEARMLNADRKLESAVELLTTGSGVSPLKQVEALRVFETSLSLMFLHRYQECADSWIKCVDLNNWSHGLYYYIAGACHVELYRITRDADPTAAAGHKEKAKKLFHTAHSQSGKKRFMARQLPLDVFIQRKFAKWAAKAKAQGRDEVEVIGVSPLEEMIYFWSGFPRMSPEHLQLSWERLSWSDDSKLNPDWKDEPVDERALLSMLKATTLRCLGRLPEAQTLLAEEVFCHDLAQIKACPHADNWSLPVGHYEKGVCHWQEAGGQDGDRAKLQECSNELTLVERWESFELDARIGLKLTTARETLRRIGIGHA</sequence>
<dbReference type="PANTHER" id="PTHR31859">
    <property type="entry name" value="TETRATRICOPEPTIDE REPEAT PROTEIN 39 FAMILY MEMBER"/>
    <property type="match status" value="1"/>
</dbReference>
<feature type="compositionally biased region" description="Acidic residues" evidence="5">
    <location>
        <begin position="199"/>
        <end position="208"/>
    </location>
</feature>
<dbReference type="OrthoDB" id="2154985at2759"/>